<protein>
    <recommendedName>
        <fullName evidence="4">Bacteriocin</fullName>
    </recommendedName>
</protein>
<keyword evidence="3" id="KW-1185">Reference proteome</keyword>
<organism evidence="2 3">
    <name type="scientific">Rheinheimera tangshanensis</name>
    <dbReference type="NCBI Taxonomy" id="400153"/>
    <lineage>
        <taxon>Bacteria</taxon>
        <taxon>Pseudomonadati</taxon>
        <taxon>Pseudomonadota</taxon>
        <taxon>Gammaproteobacteria</taxon>
        <taxon>Chromatiales</taxon>
        <taxon>Chromatiaceae</taxon>
        <taxon>Rheinheimera</taxon>
    </lineage>
</organism>
<keyword evidence="1" id="KW-0812">Transmembrane</keyword>
<keyword evidence="1" id="KW-1133">Transmembrane helix</keyword>
<accession>A0A5C8LVU3</accession>
<dbReference type="AlphaFoldDB" id="A0A5C8LVU3"/>
<proteinExistence type="predicted"/>
<keyword evidence="1" id="KW-0472">Membrane</keyword>
<evidence type="ECO:0008006" key="4">
    <source>
        <dbReference type="Google" id="ProtNLM"/>
    </source>
</evidence>
<name>A0A5C8LVU3_9GAMM</name>
<evidence type="ECO:0000313" key="2">
    <source>
        <dbReference type="EMBL" id="TXK80295.1"/>
    </source>
</evidence>
<evidence type="ECO:0000313" key="3">
    <source>
        <dbReference type="Proteomes" id="UP000321814"/>
    </source>
</evidence>
<feature type="transmembrane region" description="Helical" evidence="1">
    <location>
        <begin position="54"/>
        <end position="72"/>
    </location>
</feature>
<evidence type="ECO:0000256" key="1">
    <source>
        <dbReference type="SAM" id="Phobius"/>
    </source>
</evidence>
<dbReference type="RefSeq" id="WP_147904589.1">
    <property type="nucleotide sequence ID" value="NZ_BAAAGC010000009.1"/>
</dbReference>
<comment type="caution">
    <text evidence="2">The sequence shown here is derived from an EMBL/GenBank/DDBJ whole genome shotgun (WGS) entry which is preliminary data.</text>
</comment>
<dbReference type="EMBL" id="VRLR01000007">
    <property type="protein sequence ID" value="TXK80295.1"/>
    <property type="molecule type" value="Genomic_DNA"/>
</dbReference>
<sequence length="74" mass="6952">MHELTFEQVVGVSGGDWADVASSALTGGAAGAALVGANAGLAALGAVAAFGNPVSLGIIAAGLVIGGVYELAQQ</sequence>
<reference evidence="2 3" key="1">
    <citation type="submission" date="2019-08" db="EMBL/GenBank/DDBJ databases">
        <title>Draft genome analysis of Rheinheimera tangshanensis isolated from the roots of fresh rice plants (Oryza sativa).</title>
        <authorList>
            <person name="Yu Q."/>
            <person name="Qi Y."/>
            <person name="Zhang H."/>
            <person name="Pu J."/>
        </authorList>
    </citation>
    <scope>NUCLEOTIDE SEQUENCE [LARGE SCALE GENOMIC DNA]</scope>
    <source>
        <strain evidence="2 3">JA3-B52</strain>
    </source>
</reference>
<dbReference type="Proteomes" id="UP000321814">
    <property type="component" value="Unassembled WGS sequence"/>
</dbReference>
<gene>
    <name evidence="2" type="ORF">FU839_12245</name>
</gene>